<evidence type="ECO:0000313" key="4">
    <source>
        <dbReference type="EMBL" id="ARF13032.1"/>
    </source>
</evidence>
<evidence type="ECO:0000256" key="1">
    <source>
        <dbReference type="ARBA" id="ARBA00022679"/>
    </source>
</evidence>
<dbReference type="CDD" id="cd04301">
    <property type="entry name" value="NAT_SF"/>
    <property type="match status" value="1"/>
</dbReference>
<evidence type="ECO:0000259" key="3">
    <source>
        <dbReference type="PROSITE" id="PS51186"/>
    </source>
</evidence>
<organism evidence="4 5">
    <name type="scientific">Sporosarcina ureae</name>
    <dbReference type="NCBI Taxonomy" id="1571"/>
    <lineage>
        <taxon>Bacteria</taxon>
        <taxon>Bacillati</taxon>
        <taxon>Bacillota</taxon>
        <taxon>Bacilli</taxon>
        <taxon>Bacillales</taxon>
        <taxon>Caryophanaceae</taxon>
        <taxon>Sporosarcina</taxon>
    </lineage>
</organism>
<reference evidence="4 5" key="1">
    <citation type="submission" date="2016-04" db="EMBL/GenBank/DDBJ databases">
        <title>Comparative Genomics and Epigenetics of Sporosarcina ureae.</title>
        <authorList>
            <person name="Oliver A.S."/>
            <person name="Cooper K.K."/>
        </authorList>
    </citation>
    <scope>NUCLEOTIDE SEQUENCE [LARGE SCALE GENOMIC DNA]</scope>
    <source>
        <strain evidence="4 5">S204</strain>
    </source>
</reference>
<dbReference type="Proteomes" id="UP000192486">
    <property type="component" value="Chromosome"/>
</dbReference>
<dbReference type="PANTHER" id="PTHR43877:SF2">
    <property type="entry name" value="AMINOALKYLPHOSPHONATE N-ACETYLTRANSFERASE-RELATED"/>
    <property type="match status" value="1"/>
</dbReference>
<keyword evidence="1" id="KW-0808">Transferase</keyword>
<dbReference type="EMBL" id="CP015108">
    <property type="protein sequence ID" value="ARF13032.1"/>
    <property type="molecule type" value="Genomic_DNA"/>
</dbReference>
<keyword evidence="2" id="KW-0012">Acyltransferase</keyword>
<evidence type="ECO:0000256" key="2">
    <source>
        <dbReference type="ARBA" id="ARBA00023315"/>
    </source>
</evidence>
<sequence length="156" mass="17674">MNIIKANISDVPIILDVMIRAFREYEHATPPTSALQETVESVTVEMQSGVQALIGYIEEEPVAMVRFRLEDESLYFSRFSVVPERQGQGIAKEMLRYLEEYATQQGKRVIVCKVRADVQKNISLYQSIGYHVCEESVLHRTDGTSIAVVSMEKSLT</sequence>
<name>A0ABM6JSC8_SPOUR</name>
<keyword evidence="5" id="KW-1185">Reference proteome</keyword>
<dbReference type="InterPro" id="IPR016181">
    <property type="entry name" value="Acyl_CoA_acyltransferase"/>
</dbReference>
<feature type="domain" description="N-acetyltransferase" evidence="3">
    <location>
        <begin position="1"/>
        <end position="156"/>
    </location>
</feature>
<dbReference type="RefSeq" id="WP_029053746.1">
    <property type="nucleotide sequence ID" value="NZ_CP015108.1"/>
</dbReference>
<dbReference type="PROSITE" id="PS51186">
    <property type="entry name" value="GNAT"/>
    <property type="match status" value="1"/>
</dbReference>
<dbReference type="InterPro" id="IPR050832">
    <property type="entry name" value="Bact_Acetyltransf"/>
</dbReference>
<dbReference type="Gene3D" id="3.40.630.30">
    <property type="match status" value="1"/>
</dbReference>
<gene>
    <name evidence="4" type="ORF">SporoS204_01860</name>
</gene>
<dbReference type="InterPro" id="IPR000182">
    <property type="entry name" value="GNAT_dom"/>
</dbReference>
<dbReference type="PANTHER" id="PTHR43877">
    <property type="entry name" value="AMINOALKYLPHOSPHONATE N-ACETYLTRANSFERASE-RELATED-RELATED"/>
    <property type="match status" value="1"/>
</dbReference>
<protein>
    <submittedName>
        <fullName evidence="4">GNAT family acetyltransferase</fullName>
    </submittedName>
</protein>
<dbReference type="Pfam" id="PF00583">
    <property type="entry name" value="Acetyltransf_1"/>
    <property type="match status" value="1"/>
</dbReference>
<accession>A0ABM6JSC8</accession>
<evidence type="ECO:0000313" key="5">
    <source>
        <dbReference type="Proteomes" id="UP000192486"/>
    </source>
</evidence>
<dbReference type="SUPFAM" id="SSF55729">
    <property type="entry name" value="Acyl-CoA N-acyltransferases (Nat)"/>
    <property type="match status" value="1"/>
</dbReference>
<proteinExistence type="predicted"/>